<dbReference type="EMBL" id="FZOD01000089">
    <property type="protein sequence ID" value="SNT62306.1"/>
    <property type="molecule type" value="Genomic_DNA"/>
</dbReference>
<keyword evidence="4 6" id="KW-0472">Membrane</keyword>
<dbReference type="InterPro" id="IPR051784">
    <property type="entry name" value="Nod_factor_ABC_transporter"/>
</dbReference>
<dbReference type="AlphaFoldDB" id="A0A239P5G2"/>
<evidence type="ECO:0000313" key="8">
    <source>
        <dbReference type="EMBL" id="SNT62306.1"/>
    </source>
</evidence>
<evidence type="ECO:0000256" key="6">
    <source>
        <dbReference type="RuleBase" id="RU361157"/>
    </source>
</evidence>
<evidence type="ECO:0000259" key="7">
    <source>
        <dbReference type="PROSITE" id="PS51012"/>
    </source>
</evidence>
<dbReference type="InterPro" id="IPR047817">
    <property type="entry name" value="ABC2_TM_bact-type"/>
</dbReference>
<keyword evidence="2 6" id="KW-0812">Transmembrane</keyword>
<dbReference type="GO" id="GO:0043190">
    <property type="term" value="C:ATP-binding cassette (ABC) transporter complex"/>
    <property type="evidence" value="ECO:0007669"/>
    <property type="project" value="InterPro"/>
</dbReference>
<evidence type="ECO:0000256" key="2">
    <source>
        <dbReference type="ARBA" id="ARBA00022692"/>
    </source>
</evidence>
<feature type="transmembrane region" description="Helical" evidence="6">
    <location>
        <begin position="229"/>
        <end position="248"/>
    </location>
</feature>
<name>A0A239P5G2_9ACTN</name>
<dbReference type="Pfam" id="PF01061">
    <property type="entry name" value="ABC2_membrane"/>
    <property type="match status" value="1"/>
</dbReference>
<dbReference type="PANTHER" id="PTHR43229:SF2">
    <property type="entry name" value="NODULATION PROTEIN J"/>
    <property type="match status" value="1"/>
</dbReference>
<reference evidence="8 9" key="1">
    <citation type="submission" date="2017-06" db="EMBL/GenBank/DDBJ databases">
        <authorList>
            <person name="Kim H.J."/>
            <person name="Triplett B.A."/>
        </authorList>
    </citation>
    <scope>NUCLEOTIDE SEQUENCE [LARGE SCALE GENOMIC DNA]</scope>
    <source>
        <strain evidence="8 9">CGMCC 4.2132</strain>
    </source>
</reference>
<gene>
    <name evidence="8" type="ORF">SAMN05216276_108930</name>
</gene>
<accession>A0A239P5G2</accession>
<feature type="transmembrane region" description="Helical" evidence="6">
    <location>
        <begin position="21"/>
        <end position="38"/>
    </location>
</feature>
<evidence type="ECO:0000313" key="9">
    <source>
        <dbReference type="Proteomes" id="UP000198282"/>
    </source>
</evidence>
<dbReference type="Proteomes" id="UP000198282">
    <property type="component" value="Unassembled WGS sequence"/>
</dbReference>
<feature type="transmembrane region" description="Helical" evidence="6">
    <location>
        <begin position="58"/>
        <end position="83"/>
    </location>
</feature>
<evidence type="ECO:0000256" key="5">
    <source>
        <dbReference type="ARBA" id="ARBA00023251"/>
    </source>
</evidence>
<dbReference type="RefSeq" id="WP_089213296.1">
    <property type="nucleotide sequence ID" value="NZ_FZOD01000089.1"/>
</dbReference>
<evidence type="ECO:0000256" key="4">
    <source>
        <dbReference type="ARBA" id="ARBA00023136"/>
    </source>
</evidence>
<proteinExistence type="inferred from homology"/>
<dbReference type="OrthoDB" id="4772026at2"/>
<feature type="domain" description="ABC transmembrane type-2" evidence="7">
    <location>
        <begin position="22"/>
        <end position="254"/>
    </location>
</feature>
<evidence type="ECO:0000256" key="3">
    <source>
        <dbReference type="ARBA" id="ARBA00022989"/>
    </source>
</evidence>
<dbReference type="InterPro" id="IPR000412">
    <property type="entry name" value="ABC_2_transport"/>
</dbReference>
<evidence type="ECO:0000256" key="1">
    <source>
        <dbReference type="ARBA" id="ARBA00004141"/>
    </source>
</evidence>
<comment type="subcellular location">
    <subcellularLocation>
        <location evidence="6">Cell membrane</location>
        <topology evidence="6">Multi-pass membrane protein</topology>
    </subcellularLocation>
    <subcellularLocation>
        <location evidence="1">Membrane</location>
        <topology evidence="1">Multi-pass membrane protein</topology>
    </subcellularLocation>
</comment>
<dbReference type="PIRSF" id="PIRSF006648">
    <property type="entry name" value="DrrB"/>
    <property type="match status" value="1"/>
</dbReference>
<dbReference type="GO" id="GO:0046677">
    <property type="term" value="P:response to antibiotic"/>
    <property type="evidence" value="ECO:0007669"/>
    <property type="project" value="UniProtKB-KW"/>
</dbReference>
<keyword evidence="6" id="KW-1003">Cell membrane</keyword>
<feature type="transmembrane region" description="Helical" evidence="6">
    <location>
        <begin position="172"/>
        <end position="191"/>
    </location>
</feature>
<keyword evidence="9" id="KW-1185">Reference proteome</keyword>
<organism evidence="8 9">
    <name type="scientific">Streptosporangium subroseum</name>
    <dbReference type="NCBI Taxonomy" id="106412"/>
    <lineage>
        <taxon>Bacteria</taxon>
        <taxon>Bacillati</taxon>
        <taxon>Actinomycetota</taxon>
        <taxon>Actinomycetes</taxon>
        <taxon>Streptosporangiales</taxon>
        <taxon>Streptosporangiaceae</taxon>
        <taxon>Streptosporangium</taxon>
    </lineage>
</organism>
<feature type="transmembrane region" description="Helical" evidence="6">
    <location>
        <begin position="108"/>
        <end position="130"/>
    </location>
</feature>
<dbReference type="InterPro" id="IPR013525">
    <property type="entry name" value="ABC2_TM"/>
</dbReference>
<dbReference type="PROSITE" id="PS51012">
    <property type="entry name" value="ABC_TM2"/>
    <property type="match status" value="1"/>
</dbReference>
<keyword evidence="5" id="KW-0046">Antibiotic resistance</keyword>
<keyword evidence="6" id="KW-0813">Transport</keyword>
<feature type="transmembrane region" description="Helical" evidence="6">
    <location>
        <begin position="136"/>
        <end position="160"/>
    </location>
</feature>
<comment type="similarity">
    <text evidence="6">Belongs to the ABC-2 integral membrane protein family.</text>
</comment>
<keyword evidence="3 6" id="KW-1133">Transmembrane helix</keyword>
<dbReference type="GO" id="GO:0140359">
    <property type="term" value="F:ABC-type transporter activity"/>
    <property type="evidence" value="ECO:0007669"/>
    <property type="project" value="InterPro"/>
</dbReference>
<protein>
    <recommendedName>
        <fullName evidence="6">Transport permease protein</fullName>
    </recommendedName>
</protein>
<dbReference type="PANTHER" id="PTHR43229">
    <property type="entry name" value="NODULATION PROTEIN J"/>
    <property type="match status" value="1"/>
</dbReference>
<sequence>MFPRDVWLVFRREMTHRYRQPVWLLFGLAQPIMYMFFFGPLLGKFVTYTPGFPPGGTWMVFAPALMVQIAIVGSSFVGVSLLAEYRSGVFERFSVVPMSPAALLSGKLLAVSVNVLVQASAIALLAVLVFEVRPPVAGVALCLLIVAVLAVAIASCSYALALRLKSEEKVPALLNALLLPIFLLSGTLLPITTKLAPSWLWKLSRLNPIAYVMDADRASFRGDFSAHSLLTGSVALAAMTLISFWWAVRTFSRQRA</sequence>